<keyword evidence="2 11" id="KW-1003">Cell membrane</keyword>
<dbReference type="EC" id="2.4.1.12" evidence="11"/>
<dbReference type="CDD" id="cd06421">
    <property type="entry name" value="CESA_CelA_like"/>
    <property type="match status" value="1"/>
</dbReference>
<evidence type="ECO:0000259" key="12">
    <source>
        <dbReference type="Pfam" id="PF00535"/>
    </source>
</evidence>
<comment type="cofactor">
    <cofactor evidence="11">
        <name>Mg(2+)</name>
        <dbReference type="ChEBI" id="CHEBI:18420"/>
    </cofactor>
</comment>
<keyword evidence="5 11" id="KW-0808">Transferase</keyword>
<evidence type="ECO:0000256" key="4">
    <source>
        <dbReference type="ARBA" id="ARBA00022676"/>
    </source>
</evidence>
<comment type="function">
    <text evidence="11">Catalytic subunit of cellulose synthase. It polymerizes uridine 5'-diphosphate glucose to cellulose.</text>
</comment>
<comment type="catalytic activity">
    <reaction evidence="10 11">
        <text>[(1-&gt;4)-beta-D-glucosyl](n) + UDP-alpha-D-glucose = [(1-&gt;4)-beta-D-glucosyl](n+1) + UDP + H(+)</text>
        <dbReference type="Rhea" id="RHEA:19929"/>
        <dbReference type="Rhea" id="RHEA-COMP:10033"/>
        <dbReference type="Rhea" id="RHEA-COMP:10034"/>
        <dbReference type="ChEBI" id="CHEBI:15378"/>
        <dbReference type="ChEBI" id="CHEBI:18246"/>
        <dbReference type="ChEBI" id="CHEBI:58223"/>
        <dbReference type="ChEBI" id="CHEBI:58885"/>
        <dbReference type="EC" id="2.4.1.12"/>
    </reaction>
</comment>
<feature type="transmembrane region" description="Helical" evidence="11">
    <location>
        <begin position="657"/>
        <end position="677"/>
    </location>
</feature>
<dbReference type="InterPro" id="IPR029044">
    <property type="entry name" value="Nucleotide-diphossugar_trans"/>
</dbReference>
<dbReference type="SUPFAM" id="SSF53448">
    <property type="entry name" value="Nucleotide-diphospho-sugar transferases"/>
    <property type="match status" value="1"/>
</dbReference>
<dbReference type="FunFam" id="3.90.550.10:FF:000061">
    <property type="entry name" value="Cellulose synthase catalytic subunit [UDP-forming]"/>
    <property type="match status" value="1"/>
</dbReference>
<comment type="subcellular location">
    <subcellularLocation>
        <location evidence="1">Cell inner membrane</location>
        <topology evidence="1">Multi-pass membrane protein</topology>
    </subcellularLocation>
</comment>
<evidence type="ECO:0000313" key="14">
    <source>
        <dbReference type="EMBL" id="AQV97047.1"/>
    </source>
</evidence>
<dbReference type="Pfam" id="PF00535">
    <property type="entry name" value="Glycos_transf_2"/>
    <property type="match status" value="1"/>
</dbReference>
<dbReference type="InterPro" id="IPR001173">
    <property type="entry name" value="Glyco_trans_2-like"/>
</dbReference>
<dbReference type="InterPro" id="IPR003919">
    <property type="entry name" value="Cell_synth_A"/>
</dbReference>
<evidence type="ECO:0000256" key="8">
    <source>
        <dbReference type="ARBA" id="ARBA00022989"/>
    </source>
</evidence>
<keyword evidence="11" id="KW-0973">c-di-GMP</keyword>
<dbReference type="PANTHER" id="PTHR43867:SF2">
    <property type="entry name" value="CELLULOSE SYNTHASE CATALYTIC SUBUNIT A [UDP-FORMING]"/>
    <property type="match status" value="1"/>
</dbReference>
<keyword evidence="6 11" id="KW-0812">Transmembrane</keyword>
<evidence type="ECO:0000259" key="13">
    <source>
        <dbReference type="Pfam" id="PF07238"/>
    </source>
</evidence>
<dbReference type="GO" id="GO:0006011">
    <property type="term" value="P:UDP-alpha-D-glucose metabolic process"/>
    <property type="evidence" value="ECO:0007669"/>
    <property type="project" value="InterPro"/>
</dbReference>
<keyword evidence="7 11" id="KW-0135">Cellulose biosynthesis</keyword>
<keyword evidence="8 11" id="KW-1133">Transmembrane helix</keyword>
<proteinExistence type="predicted"/>
<dbReference type="KEGG" id="cuh:BJN34_24610"/>
<dbReference type="AlphaFoldDB" id="A0A1U9UXC1"/>
<dbReference type="NCBIfam" id="TIGR03030">
    <property type="entry name" value="CelA"/>
    <property type="match status" value="1"/>
</dbReference>
<evidence type="ECO:0000256" key="2">
    <source>
        <dbReference type="ARBA" id="ARBA00022475"/>
    </source>
</evidence>
<dbReference type="EMBL" id="CP017758">
    <property type="protein sequence ID" value="AQV97047.1"/>
    <property type="molecule type" value="Genomic_DNA"/>
</dbReference>
<dbReference type="Gene3D" id="3.90.550.10">
    <property type="entry name" value="Spore Coat Polysaccharide Biosynthesis Protein SpsA, Chain A"/>
    <property type="match status" value="1"/>
</dbReference>
<dbReference type="GO" id="GO:0035438">
    <property type="term" value="F:cyclic-di-GMP binding"/>
    <property type="evidence" value="ECO:0007669"/>
    <property type="project" value="InterPro"/>
</dbReference>
<keyword evidence="9 11" id="KW-0472">Membrane</keyword>
<feature type="transmembrane region" description="Helical" evidence="11">
    <location>
        <begin position="249"/>
        <end position="270"/>
    </location>
</feature>
<feature type="transmembrane region" description="Helical" evidence="11">
    <location>
        <begin position="610"/>
        <end position="628"/>
    </location>
</feature>
<evidence type="ECO:0000313" key="15">
    <source>
        <dbReference type="Proteomes" id="UP000189627"/>
    </source>
</evidence>
<evidence type="ECO:0000256" key="6">
    <source>
        <dbReference type="ARBA" id="ARBA00022692"/>
    </source>
</evidence>
<feature type="domain" description="Glycosyltransferase 2-like" evidence="12">
    <location>
        <begin position="295"/>
        <end position="465"/>
    </location>
</feature>
<dbReference type="Proteomes" id="UP000189627">
    <property type="component" value="Chromosome 2"/>
</dbReference>
<dbReference type="RefSeq" id="WP_423748809.1">
    <property type="nucleotide sequence ID" value="NZ_CP017758.1"/>
</dbReference>
<dbReference type="UniPathway" id="UPA00694"/>
<dbReference type="InterPro" id="IPR050321">
    <property type="entry name" value="Glycosyltr_2/OpgH_subfam"/>
</dbReference>
<feature type="transmembrane region" description="Helical" evidence="11">
    <location>
        <begin position="215"/>
        <end position="234"/>
    </location>
</feature>
<dbReference type="GO" id="GO:0005886">
    <property type="term" value="C:plasma membrane"/>
    <property type="evidence" value="ECO:0007669"/>
    <property type="project" value="UniProtKB-SubCell"/>
</dbReference>
<reference evidence="15" key="1">
    <citation type="submission" date="2017-02" db="EMBL/GenBank/DDBJ databases">
        <title>Complete genome sequence of Cupriavidus necator strain NH9, a 3-chlorobenzoate degrader.</title>
        <authorList>
            <person name="Moriuchi R."/>
            <person name="Dohra H."/>
            <person name="Ogawa N."/>
        </authorList>
    </citation>
    <scope>NUCLEOTIDE SEQUENCE [LARGE SCALE GENOMIC DNA]</scope>
    <source>
        <strain evidence="15">NH9</strain>
    </source>
</reference>
<organism evidence="14 15">
    <name type="scientific">Cupriavidus necator</name>
    <name type="common">Alcaligenes eutrophus</name>
    <name type="synonym">Ralstonia eutropha</name>
    <dbReference type="NCBI Taxonomy" id="106590"/>
    <lineage>
        <taxon>Bacteria</taxon>
        <taxon>Pseudomonadati</taxon>
        <taxon>Pseudomonadota</taxon>
        <taxon>Betaproteobacteria</taxon>
        <taxon>Burkholderiales</taxon>
        <taxon>Burkholderiaceae</taxon>
        <taxon>Cupriavidus</taxon>
    </lineage>
</organism>
<dbReference type="InterPro" id="IPR009875">
    <property type="entry name" value="PilZ_domain"/>
</dbReference>
<evidence type="ECO:0000256" key="3">
    <source>
        <dbReference type="ARBA" id="ARBA00022519"/>
    </source>
</evidence>
<name>A0A1U9UXC1_CUPNE</name>
<evidence type="ECO:0000256" key="9">
    <source>
        <dbReference type="ARBA" id="ARBA00023136"/>
    </source>
</evidence>
<feature type="transmembrane region" description="Helical" evidence="11">
    <location>
        <begin position="689"/>
        <end position="707"/>
    </location>
</feature>
<evidence type="ECO:0000256" key="1">
    <source>
        <dbReference type="ARBA" id="ARBA00004429"/>
    </source>
</evidence>
<feature type="transmembrane region" description="Helical" evidence="11">
    <location>
        <begin position="165"/>
        <end position="185"/>
    </location>
</feature>
<dbReference type="NCBIfam" id="NF008558">
    <property type="entry name" value="PRK11498.1"/>
    <property type="match status" value="1"/>
</dbReference>
<dbReference type="Gene3D" id="2.40.10.220">
    <property type="entry name" value="predicted glycosyltransferase like domains"/>
    <property type="match status" value="1"/>
</dbReference>
<comment type="pathway">
    <text evidence="11">Glycan metabolism; bacterial cellulose biosynthesis.</text>
</comment>
<evidence type="ECO:0000256" key="11">
    <source>
        <dbReference type="RuleBase" id="RU365020"/>
    </source>
</evidence>
<dbReference type="GO" id="GO:0016760">
    <property type="term" value="F:cellulose synthase (UDP-forming) activity"/>
    <property type="evidence" value="ECO:0007669"/>
    <property type="project" value="UniProtKB-EC"/>
</dbReference>
<keyword evidence="3 11" id="KW-0997">Cell inner membrane</keyword>
<sequence length="864" mass="97266">MMRSLLPPLLRQRLAAWLQALQGMLARELGVAVEAPASLWLLRLVFRTPPPGRADVALLGASWLRRHLRQRLDIHRYQHGAGIWLRRLLLRPPRALRPLAADLHRRRKPQAPPEPSALRRWFRSWLDPVYFRVKRLRRKVLARLPRIDWNRVGQRLEALSPALTGVPWLMPCLLVLAAVAAILLCTTPLRLHDQLVLVALIILGLVVLRRIPGRAATLTMAALSVLVAGRYIWWRVTTTLQFETVAEATFGYLLFAAEVYTWIVLFLGYVQTIWPLNRRPAPLPPDAASWPTVDVFIPTYNEPLRVLQPTVYAALGLDWPQDKLRIYLLDDGARAEVRDFARDAGVGYLARDEHAHAKAGNINSALRHTQGEYVAIFDCDHIPTRSFLQLTMGEFIADPKCAMVQTPHHFFSPDPFERNFDTFRRVPNEGSLFYGLIQDGNDFWNATFFCGSCAVIRRGALEEIGGIAVETVTEDAHTALKLHRRGYNSAYIRVVQAAGLATENLAGHIGQRIRWARGMAQIFRIDNPMLGPGLHLFQRLCYTNAMLHFFYGVPRLIFLTMPIAYLYFGLHVIHTSAVLIMAYVLPYLFVANVTNSRLQGRYRHSFWAEVYESVLAWYIVLPTTMAFINPKLGKFNVTAKGGQIAEEYLDWTISKPYLVLLGLNVAALLLGFGRILFDPGFEPSAIVMNVGWALANLVMLGAAIGVAREARQVRISHRIPMRVPATLLLPDGRTLACKTENYSLGGLGLALPVEASVEPGARVGVCLSRGTRSYHFPAVVTRNVERQLGVRFDNMDARTEQQLIQCTFGRADAWVNWIDEQPVDVPLRGLKEVIEMGLQGLLRLVDAFRGAATALAARVRPRRL</sequence>
<feature type="domain" description="PilZ" evidence="13">
    <location>
        <begin position="712"/>
        <end position="809"/>
    </location>
</feature>
<accession>A0A1U9UXC1</accession>
<dbReference type="GO" id="GO:0030244">
    <property type="term" value="P:cellulose biosynthetic process"/>
    <property type="evidence" value="ECO:0007669"/>
    <property type="project" value="UniProtKB-KW"/>
</dbReference>
<feature type="transmembrane region" description="Helical" evidence="11">
    <location>
        <begin position="191"/>
        <end position="208"/>
    </location>
</feature>
<keyword evidence="4 11" id="KW-0328">Glycosyltransferase</keyword>
<evidence type="ECO:0000256" key="10">
    <source>
        <dbReference type="ARBA" id="ARBA00048682"/>
    </source>
</evidence>
<dbReference type="PANTHER" id="PTHR43867">
    <property type="entry name" value="CELLULOSE SYNTHASE CATALYTIC SUBUNIT A [UDP-FORMING]"/>
    <property type="match status" value="1"/>
</dbReference>
<evidence type="ECO:0000256" key="5">
    <source>
        <dbReference type="ARBA" id="ARBA00022679"/>
    </source>
</evidence>
<dbReference type="Pfam" id="PF07238">
    <property type="entry name" value="PilZ"/>
    <property type="match status" value="1"/>
</dbReference>
<evidence type="ECO:0000256" key="7">
    <source>
        <dbReference type="ARBA" id="ARBA00022916"/>
    </source>
</evidence>
<dbReference type="SUPFAM" id="SSF141371">
    <property type="entry name" value="PilZ domain-like"/>
    <property type="match status" value="1"/>
</dbReference>
<feature type="transmembrane region" description="Helical" evidence="11">
    <location>
        <begin position="565"/>
        <end position="590"/>
    </location>
</feature>
<gene>
    <name evidence="14" type="ORF">BJN34_24610</name>
</gene>
<dbReference type="PRINTS" id="PR01439">
    <property type="entry name" value="CELLSNTHASEA"/>
</dbReference>
<protein>
    <recommendedName>
        <fullName evidence="11">Cellulose synthase catalytic subunit [UDP-forming]</fullName>
        <ecNumber evidence="11">2.4.1.12</ecNumber>
    </recommendedName>
</protein>